<feature type="region of interest" description="Disordered" evidence="1">
    <location>
        <begin position="1"/>
        <end position="46"/>
    </location>
</feature>
<dbReference type="EMBL" id="HBUE01020995">
    <property type="protein sequence ID" value="CAG6452584.1"/>
    <property type="molecule type" value="Transcribed_RNA"/>
</dbReference>
<protein>
    <submittedName>
        <fullName evidence="2">(northern house mosquito) hypothetical protein</fullName>
    </submittedName>
</protein>
<evidence type="ECO:0000256" key="1">
    <source>
        <dbReference type="SAM" id="MobiDB-lite"/>
    </source>
</evidence>
<sequence>MPSTERSAAGPVTGAAKSPTSGTCSGTWTRPAREPDRAVPLRTRSTRCPGTTAGTVAWAATTGTITITTFRASCRCSMAEVGPWCDRRPSAASRTSGGPRVRRCAARPNCSGGRTCAVIYPFIMQRA</sequence>
<feature type="compositionally biased region" description="Polar residues" evidence="1">
    <location>
        <begin position="18"/>
        <end position="28"/>
    </location>
</feature>
<name>A0A8D8I0M3_CULPI</name>
<dbReference type="EMBL" id="HBUE01335177">
    <property type="protein sequence ID" value="CAG6595494.1"/>
    <property type="molecule type" value="Transcribed_RNA"/>
</dbReference>
<dbReference type="AlphaFoldDB" id="A0A8D8I0M3"/>
<proteinExistence type="predicted"/>
<accession>A0A8D8I0M3</accession>
<reference evidence="2" key="1">
    <citation type="submission" date="2021-05" db="EMBL/GenBank/DDBJ databases">
        <authorList>
            <person name="Alioto T."/>
            <person name="Alioto T."/>
            <person name="Gomez Garrido J."/>
        </authorList>
    </citation>
    <scope>NUCLEOTIDE SEQUENCE</scope>
</reference>
<organism evidence="2">
    <name type="scientific">Culex pipiens</name>
    <name type="common">House mosquito</name>
    <dbReference type="NCBI Taxonomy" id="7175"/>
    <lineage>
        <taxon>Eukaryota</taxon>
        <taxon>Metazoa</taxon>
        <taxon>Ecdysozoa</taxon>
        <taxon>Arthropoda</taxon>
        <taxon>Hexapoda</taxon>
        <taxon>Insecta</taxon>
        <taxon>Pterygota</taxon>
        <taxon>Neoptera</taxon>
        <taxon>Endopterygota</taxon>
        <taxon>Diptera</taxon>
        <taxon>Nematocera</taxon>
        <taxon>Culicoidea</taxon>
        <taxon>Culicidae</taxon>
        <taxon>Culicinae</taxon>
        <taxon>Culicini</taxon>
        <taxon>Culex</taxon>
        <taxon>Culex</taxon>
    </lineage>
</organism>
<dbReference type="EMBL" id="HBUE01020991">
    <property type="protein sequence ID" value="CAG6452582.1"/>
    <property type="molecule type" value="Transcribed_RNA"/>
</dbReference>
<evidence type="ECO:0000313" key="2">
    <source>
        <dbReference type="EMBL" id="CAG6543372.1"/>
    </source>
</evidence>
<dbReference type="EMBL" id="HBUE01228415">
    <property type="protein sequence ID" value="CAG6543372.1"/>
    <property type="molecule type" value="Transcribed_RNA"/>
</dbReference>